<dbReference type="Proteomes" id="UP000286997">
    <property type="component" value="Unassembled WGS sequence"/>
</dbReference>
<proteinExistence type="predicted"/>
<protein>
    <submittedName>
        <fullName evidence="1">Uncharacterized protein</fullName>
    </submittedName>
</protein>
<name>A0A437P120_9HYPH</name>
<sequence>MIDNTTDLTLPPLRGRVPCGCRAGEGSATLIQGAPFIQVATSPEAWFPSPGSLRSPPSPAVGGGFASGMSLVHLPESELRVIPTVVENDLWFRS</sequence>
<comment type="caution">
    <text evidence="1">The sequence shown here is derived from an EMBL/GenBank/DDBJ whole genome shotgun (WGS) entry which is preliminary data.</text>
</comment>
<dbReference type="EMBL" id="SACP01000018">
    <property type="protein sequence ID" value="RVU15999.1"/>
    <property type="molecule type" value="Genomic_DNA"/>
</dbReference>
<evidence type="ECO:0000313" key="1">
    <source>
        <dbReference type="EMBL" id="RVU15999.1"/>
    </source>
</evidence>
<dbReference type="AlphaFoldDB" id="A0A437P120"/>
<gene>
    <name evidence="1" type="ORF">EOE48_18230</name>
</gene>
<keyword evidence="2" id="KW-1185">Reference proteome</keyword>
<evidence type="ECO:0000313" key="2">
    <source>
        <dbReference type="Proteomes" id="UP000286997"/>
    </source>
</evidence>
<organism evidence="1 2">
    <name type="scientific">Methylobacterium oryzihabitans</name>
    <dbReference type="NCBI Taxonomy" id="2499852"/>
    <lineage>
        <taxon>Bacteria</taxon>
        <taxon>Pseudomonadati</taxon>
        <taxon>Pseudomonadota</taxon>
        <taxon>Alphaproteobacteria</taxon>
        <taxon>Hyphomicrobiales</taxon>
        <taxon>Methylobacteriaceae</taxon>
        <taxon>Methylobacterium</taxon>
    </lineage>
</organism>
<reference evidence="1 2" key="1">
    <citation type="submission" date="2019-01" db="EMBL/GenBank/DDBJ databases">
        <authorList>
            <person name="Chen W.-M."/>
        </authorList>
    </citation>
    <scope>NUCLEOTIDE SEQUENCE [LARGE SCALE GENOMIC DNA]</scope>
    <source>
        <strain evidence="1 2">TER-1</strain>
    </source>
</reference>
<accession>A0A437P120</accession>